<keyword evidence="3" id="KW-0862">Zinc</keyword>
<dbReference type="GO" id="GO:0046872">
    <property type="term" value="F:metal ion binding"/>
    <property type="evidence" value="ECO:0007669"/>
    <property type="project" value="UniProtKB-KW"/>
</dbReference>
<evidence type="ECO:0000313" key="6">
    <source>
        <dbReference type="EMBL" id="CAD8974156.1"/>
    </source>
</evidence>
<feature type="domain" description="CENP-V/GFA" evidence="5">
    <location>
        <begin position="26"/>
        <end position="147"/>
    </location>
</feature>
<name>A0A7S1EFA7_HEMAN</name>
<dbReference type="AlphaFoldDB" id="A0A7S1EFA7"/>
<protein>
    <recommendedName>
        <fullName evidence="5">CENP-V/GFA domain-containing protein</fullName>
    </recommendedName>
</protein>
<organism evidence="6">
    <name type="scientific">Hemiselmis andersenii</name>
    <name type="common">Cryptophyte alga</name>
    <dbReference type="NCBI Taxonomy" id="464988"/>
    <lineage>
        <taxon>Eukaryota</taxon>
        <taxon>Cryptophyceae</taxon>
        <taxon>Cryptomonadales</taxon>
        <taxon>Hemiselmidaceae</taxon>
        <taxon>Hemiselmis</taxon>
    </lineage>
</organism>
<dbReference type="Pfam" id="PF04828">
    <property type="entry name" value="GFA"/>
    <property type="match status" value="1"/>
</dbReference>
<evidence type="ECO:0000256" key="3">
    <source>
        <dbReference type="ARBA" id="ARBA00022833"/>
    </source>
</evidence>
<dbReference type="GO" id="GO:0016846">
    <property type="term" value="F:carbon-sulfur lyase activity"/>
    <property type="evidence" value="ECO:0007669"/>
    <property type="project" value="InterPro"/>
</dbReference>
<comment type="similarity">
    <text evidence="1">Belongs to the Gfa family.</text>
</comment>
<evidence type="ECO:0000259" key="5">
    <source>
        <dbReference type="PROSITE" id="PS51891"/>
    </source>
</evidence>
<dbReference type="PROSITE" id="PS51891">
    <property type="entry name" value="CENP_V_GFA"/>
    <property type="match status" value="1"/>
</dbReference>
<reference evidence="6" key="1">
    <citation type="submission" date="2021-01" db="EMBL/GenBank/DDBJ databases">
        <authorList>
            <person name="Corre E."/>
            <person name="Pelletier E."/>
            <person name="Niang G."/>
            <person name="Scheremetjew M."/>
            <person name="Finn R."/>
            <person name="Kale V."/>
            <person name="Holt S."/>
            <person name="Cochrane G."/>
            <person name="Meng A."/>
            <person name="Brown T."/>
            <person name="Cohen L."/>
        </authorList>
    </citation>
    <scope>NUCLEOTIDE SEQUENCE</scope>
    <source>
        <strain evidence="6">CCMP644</strain>
    </source>
</reference>
<accession>A0A7S1EFA7</accession>
<keyword evidence="2" id="KW-0479">Metal-binding</keyword>
<dbReference type="InterPro" id="IPR011057">
    <property type="entry name" value="Mss4-like_sf"/>
</dbReference>
<dbReference type="PANTHER" id="PTHR33337:SF40">
    <property type="entry name" value="CENP-V_GFA DOMAIN-CONTAINING PROTEIN-RELATED"/>
    <property type="match status" value="1"/>
</dbReference>
<proteinExistence type="inferred from homology"/>
<dbReference type="Gene3D" id="3.90.1590.10">
    <property type="entry name" value="glutathione-dependent formaldehyde- activating enzyme (gfa)"/>
    <property type="match status" value="1"/>
</dbReference>
<dbReference type="EMBL" id="HBFX01041853">
    <property type="protein sequence ID" value="CAD8974156.1"/>
    <property type="molecule type" value="Transcribed_RNA"/>
</dbReference>
<keyword evidence="4" id="KW-0456">Lyase</keyword>
<evidence type="ECO:0000256" key="2">
    <source>
        <dbReference type="ARBA" id="ARBA00022723"/>
    </source>
</evidence>
<sequence>MIQRIPFDPFHYLISPHLSCMATIDEKGYCSCGAIEFSCKGDVKFNALCHCKLCSRFAGVSPIHIVGVSPKATAFEITKGADKLKTFITPNGKFSIDSCSECSARLAQGPTGADFRAIFPVVFHIEQGERGCLLREDLKPKVHMNYENRLYDHADDLTKFKEFGSSPKMDNSGKIIE</sequence>
<evidence type="ECO:0000256" key="1">
    <source>
        <dbReference type="ARBA" id="ARBA00005495"/>
    </source>
</evidence>
<dbReference type="PANTHER" id="PTHR33337">
    <property type="entry name" value="GFA DOMAIN-CONTAINING PROTEIN"/>
    <property type="match status" value="1"/>
</dbReference>
<dbReference type="SUPFAM" id="SSF51316">
    <property type="entry name" value="Mss4-like"/>
    <property type="match status" value="1"/>
</dbReference>
<evidence type="ECO:0000256" key="4">
    <source>
        <dbReference type="ARBA" id="ARBA00023239"/>
    </source>
</evidence>
<gene>
    <name evidence="6" type="ORF">HAND00432_LOCUS25158</name>
</gene>
<dbReference type="InterPro" id="IPR006913">
    <property type="entry name" value="CENP-V/GFA"/>
</dbReference>